<keyword evidence="2" id="KW-1185">Reference proteome</keyword>
<dbReference type="KEGG" id="api:100568766"/>
<dbReference type="Gene3D" id="3.90.228.10">
    <property type="match status" value="1"/>
</dbReference>
<dbReference type="OrthoDB" id="6133115at2759"/>
<evidence type="ECO:0000313" key="2">
    <source>
        <dbReference type="Proteomes" id="UP000007819"/>
    </source>
</evidence>
<dbReference type="RefSeq" id="XP_003245025.1">
    <property type="nucleotide sequence ID" value="XM_003244977.3"/>
</dbReference>
<dbReference type="Proteomes" id="UP000007819">
    <property type="component" value="Chromosome A1"/>
</dbReference>
<organism evidence="1 2">
    <name type="scientific">Acyrthosiphon pisum</name>
    <name type="common">Pea aphid</name>
    <dbReference type="NCBI Taxonomy" id="7029"/>
    <lineage>
        <taxon>Eukaryota</taxon>
        <taxon>Metazoa</taxon>
        <taxon>Ecdysozoa</taxon>
        <taxon>Arthropoda</taxon>
        <taxon>Hexapoda</taxon>
        <taxon>Insecta</taxon>
        <taxon>Pterygota</taxon>
        <taxon>Neoptera</taxon>
        <taxon>Paraneoptera</taxon>
        <taxon>Hemiptera</taxon>
        <taxon>Sternorrhyncha</taxon>
        <taxon>Aphidomorpha</taxon>
        <taxon>Aphidoidea</taxon>
        <taxon>Aphididae</taxon>
        <taxon>Macrosiphini</taxon>
        <taxon>Acyrthosiphon</taxon>
    </lineage>
</organism>
<dbReference type="AlphaFoldDB" id="A0A8R1W8F5"/>
<sequence>MDQSMLSFVLTHLPDNWDTNVTYTASHVLCVLSRSKNAGEYQFVEAMFYGANISQILRVQNPFQYGRYMLRREMLNSTYENTVYHGVHRDDLSTALKFNCDYRRYSRKREGIYENSQHPMFYNSFSDLLNKTIHPISDINVLVLKIMTKAPKTQCDYYIQYLVKF</sequence>
<name>A0A8R1W8F5_ACYPI</name>
<evidence type="ECO:0000313" key="1">
    <source>
        <dbReference type="EnsemblMetazoa" id="XP_003245025.1"/>
    </source>
</evidence>
<dbReference type="EnsemblMetazoa" id="XM_003244977.4">
    <property type="protein sequence ID" value="XP_003245025.1"/>
    <property type="gene ID" value="LOC100568766"/>
</dbReference>
<accession>A0A8R1W8F5</accession>
<reference evidence="1" key="2">
    <citation type="submission" date="2022-06" db="UniProtKB">
        <authorList>
            <consortium name="EnsemblMetazoa"/>
        </authorList>
    </citation>
    <scope>IDENTIFICATION</scope>
</reference>
<proteinExistence type="predicted"/>
<dbReference type="GeneID" id="100568766"/>
<reference evidence="2" key="1">
    <citation type="submission" date="2010-06" db="EMBL/GenBank/DDBJ databases">
        <authorList>
            <person name="Jiang H."/>
            <person name="Abraham K."/>
            <person name="Ali S."/>
            <person name="Alsbrooks S.L."/>
            <person name="Anim B.N."/>
            <person name="Anosike U.S."/>
            <person name="Attaway T."/>
            <person name="Bandaranaike D.P."/>
            <person name="Battles P.K."/>
            <person name="Bell S.N."/>
            <person name="Bell A.V."/>
            <person name="Beltran B."/>
            <person name="Bickham C."/>
            <person name="Bustamante Y."/>
            <person name="Caleb T."/>
            <person name="Canada A."/>
            <person name="Cardenas V."/>
            <person name="Carter K."/>
            <person name="Chacko J."/>
            <person name="Chandrabose M.N."/>
            <person name="Chavez D."/>
            <person name="Chavez A."/>
            <person name="Chen L."/>
            <person name="Chu H.-S."/>
            <person name="Claassen K.J."/>
            <person name="Cockrell R."/>
            <person name="Collins M."/>
            <person name="Cooper J.A."/>
            <person name="Cree A."/>
            <person name="Curry S.M."/>
            <person name="Da Y."/>
            <person name="Dao M.D."/>
            <person name="Das B."/>
            <person name="Davila M.-L."/>
            <person name="Davy-Carroll L."/>
            <person name="Denson S."/>
            <person name="Dinh H."/>
            <person name="Ebong V.E."/>
            <person name="Edwards J.R."/>
            <person name="Egan A."/>
            <person name="El-Daye J."/>
            <person name="Escobedo L."/>
            <person name="Fernandez S."/>
            <person name="Fernando P.R."/>
            <person name="Flagg N."/>
            <person name="Forbes L.D."/>
            <person name="Fowler R.G."/>
            <person name="Fu Q."/>
            <person name="Gabisi R.A."/>
            <person name="Ganer J."/>
            <person name="Garbino Pronczuk A."/>
            <person name="Garcia R.M."/>
            <person name="Garner T."/>
            <person name="Garrett T.E."/>
            <person name="Gonzalez D.A."/>
            <person name="Hamid H."/>
            <person name="Hawkins E.S."/>
            <person name="Hirani K."/>
            <person name="Hogues M.E."/>
            <person name="Hollins B."/>
            <person name="Hsiao C.-H."/>
            <person name="Jabil R."/>
            <person name="James M.L."/>
            <person name="Jhangiani S.N."/>
            <person name="Johnson B."/>
            <person name="Johnson Q."/>
            <person name="Joshi V."/>
            <person name="Kalu J.B."/>
            <person name="Kam C."/>
            <person name="Kashfia A."/>
            <person name="Keebler J."/>
            <person name="Kisamo H."/>
            <person name="Kovar C.L."/>
            <person name="Lago L.A."/>
            <person name="Lai C.-Y."/>
            <person name="Laidlaw J."/>
            <person name="Lara F."/>
            <person name="Le T.-K."/>
            <person name="Lee S.L."/>
            <person name="Legall F.H."/>
            <person name="Lemon S.J."/>
            <person name="Lewis L.R."/>
            <person name="Li B."/>
            <person name="Liu Y."/>
            <person name="Liu Y.-S."/>
            <person name="Lopez J."/>
            <person name="Lozado R.J."/>
            <person name="Lu J."/>
            <person name="Madu R.C."/>
            <person name="Maheshwari M."/>
            <person name="Maheshwari R."/>
            <person name="Malloy K."/>
            <person name="Martinez E."/>
            <person name="Mathew T."/>
            <person name="Mercado I.C."/>
            <person name="Mercado C."/>
            <person name="Meyer B."/>
            <person name="Montgomery K."/>
            <person name="Morgan M.B."/>
            <person name="Munidasa M."/>
            <person name="Nazareth L.V."/>
            <person name="Nelson J."/>
            <person name="Ng B.M."/>
            <person name="Nguyen N.B."/>
            <person name="Nguyen P.Q."/>
            <person name="Nguyen T."/>
            <person name="Obregon M."/>
            <person name="Okwuonu G.O."/>
            <person name="Onwere C.G."/>
            <person name="Orozco G."/>
            <person name="Parra A."/>
            <person name="Patel S."/>
            <person name="Patil S."/>
            <person name="Perez A."/>
            <person name="Perez Y."/>
            <person name="Pham C."/>
            <person name="Primus E.L."/>
            <person name="Pu L.-L."/>
            <person name="Puazo M."/>
            <person name="Qin X."/>
            <person name="Quiroz J.B."/>
            <person name="Reese J."/>
            <person name="Richards S."/>
            <person name="Rives C.M."/>
            <person name="Robberts R."/>
            <person name="Ruiz S.J."/>
            <person name="Ruiz M.J."/>
            <person name="Santibanez J."/>
            <person name="Schneider B.W."/>
            <person name="Sisson I."/>
            <person name="Smith M."/>
            <person name="Sodergren E."/>
            <person name="Song X.-Z."/>
            <person name="Song B.B."/>
            <person name="Summersgill H."/>
            <person name="Thelus R."/>
            <person name="Thornton R.D."/>
            <person name="Trejos Z.Y."/>
            <person name="Usmani K."/>
            <person name="Vattathil S."/>
            <person name="Villasana D."/>
            <person name="Walker D.L."/>
            <person name="Wang S."/>
            <person name="Wang K."/>
            <person name="White C.S."/>
            <person name="Williams A.C."/>
            <person name="Williamson J."/>
            <person name="Wilson K."/>
            <person name="Woghiren I.O."/>
            <person name="Woodworth J.R."/>
            <person name="Worley K.C."/>
            <person name="Wright R.A."/>
            <person name="Wu W."/>
            <person name="Young L."/>
            <person name="Zhang L."/>
            <person name="Zhang J."/>
            <person name="Zhu Y."/>
            <person name="Muzny D.M."/>
            <person name="Weinstock G."/>
            <person name="Gibbs R.A."/>
        </authorList>
    </citation>
    <scope>NUCLEOTIDE SEQUENCE [LARGE SCALE GENOMIC DNA]</scope>
    <source>
        <strain evidence="2">LSR1</strain>
    </source>
</reference>
<protein>
    <submittedName>
        <fullName evidence="1">Uncharacterized protein</fullName>
    </submittedName>
</protein>